<feature type="region of interest" description="Disordered" evidence="1">
    <location>
        <begin position="168"/>
        <end position="201"/>
    </location>
</feature>
<feature type="region of interest" description="Disordered" evidence="1">
    <location>
        <begin position="18"/>
        <end position="42"/>
    </location>
</feature>
<protein>
    <submittedName>
        <fullName evidence="4">MHFG family PEP-CTERM protein</fullName>
    </submittedName>
</protein>
<name>A0ABY6B5I4_9BURK</name>
<keyword evidence="5" id="KW-1185">Reference proteome</keyword>
<feature type="chain" id="PRO_5046604533" evidence="3">
    <location>
        <begin position="20"/>
        <end position="291"/>
    </location>
</feature>
<evidence type="ECO:0000313" key="5">
    <source>
        <dbReference type="Proteomes" id="UP001064933"/>
    </source>
</evidence>
<evidence type="ECO:0000313" key="4">
    <source>
        <dbReference type="EMBL" id="UXH79568.1"/>
    </source>
</evidence>
<dbReference type="RefSeq" id="WP_261759388.1">
    <property type="nucleotide sequence ID" value="NZ_CP104562.2"/>
</dbReference>
<sequence length="291" mass="31147">MTALALLLTGALSVVTPSAPSPSAWPDGAPRPEPTRVSTASRPVAPAVDSCVWDHPGADSFTGNLSAAVDRYRDLPADVRQRLKARMAAHDYDDLVDISRDEIRGRRRYAPDIRDMHFGEGRVCRSVTRQGWTEAHRERGLVYCEDGHCLLIPTVCRNLSRILRVPGDAAGPPATPQDPPQELVFEPPSAGAPPAAPDLPMPRPLALPDPSGLPPLVGLPPAVLTPPLISGPPTGGPSVTPPLTVPPVIVLPPRPPSVTPIPAVPELDSLWMFVAGLGGLALWLRRRDRRR</sequence>
<feature type="compositionally biased region" description="Low complexity" evidence="1">
    <location>
        <begin position="18"/>
        <end position="28"/>
    </location>
</feature>
<keyword evidence="2" id="KW-0812">Transmembrane</keyword>
<proteinExistence type="predicted"/>
<keyword evidence="3" id="KW-0732">Signal</keyword>
<feature type="compositionally biased region" description="Pro residues" evidence="1">
    <location>
        <begin position="190"/>
        <end position="201"/>
    </location>
</feature>
<reference evidence="4" key="1">
    <citation type="submission" date="2022-10" db="EMBL/GenBank/DDBJ databases">
        <title>Characterization and whole genome sequencing of a new Roseateles species, isolated from fresh water.</title>
        <authorList>
            <person name="Guliayeva D.Y."/>
            <person name="Akhremchuk A.E."/>
            <person name="Sikolenko M.A."/>
            <person name="Valentovich L.N."/>
            <person name="Sidarenka A.V."/>
        </authorList>
    </citation>
    <scope>NUCLEOTIDE SEQUENCE</scope>
    <source>
        <strain evidence="4">BIM B-1768</strain>
    </source>
</reference>
<organism evidence="4 5">
    <name type="scientific">Roseateles amylovorans</name>
    <dbReference type="NCBI Taxonomy" id="2978473"/>
    <lineage>
        <taxon>Bacteria</taxon>
        <taxon>Pseudomonadati</taxon>
        <taxon>Pseudomonadota</taxon>
        <taxon>Betaproteobacteria</taxon>
        <taxon>Burkholderiales</taxon>
        <taxon>Sphaerotilaceae</taxon>
        <taxon>Roseateles</taxon>
    </lineage>
</organism>
<dbReference type="NCBIfam" id="NF038119">
    <property type="entry name" value="PEP_CTERM_MHFG"/>
    <property type="match status" value="1"/>
</dbReference>
<keyword evidence="2" id="KW-0472">Membrane</keyword>
<accession>A0ABY6B5I4</accession>
<gene>
    <name evidence="4" type="ORF">N4261_06515</name>
</gene>
<keyword evidence="2" id="KW-1133">Transmembrane helix</keyword>
<evidence type="ECO:0000256" key="2">
    <source>
        <dbReference type="SAM" id="Phobius"/>
    </source>
</evidence>
<feature type="transmembrane region" description="Helical" evidence="2">
    <location>
        <begin position="269"/>
        <end position="285"/>
    </location>
</feature>
<dbReference type="Proteomes" id="UP001064933">
    <property type="component" value="Chromosome"/>
</dbReference>
<evidence type="ECO:0000256" key="1">
    <source>
        <dbReference type="SAM" id="MobiDB-lite"/>
    </source>
</evidence>
<feature type="signal peptide" evidence="3">
    <location>
        <begin position="1"/>
        <end position="19"/>
    </location>
</feature>
<evidence type="ECO:0000256" key="3">
    <source>
        <dbReference type="SAM" id="SignalP"/>
    </source>
</evidence>
<dbReference type="EMBL" id="CP104562">
    <property type="protein sequence ID" value="UXH79568.1"/>
    <property type="molecule type" value="Genomic_DNA"/>
</dbReference>